<feature type="region of interest" description="Disordered" evidence="1">
    <location>
        <begin position="29"/>
        <end position="50"/>
    </location>
</feature>
<proteinExistence type="predicted"/>
<accession>A0A0L6VBQ1</accession>
<protein>
    <submittedName>
        <fullName evidence="2">Uncharacterized protein</fullName>
    </submittedName>
</protein>
<reference evidence="2 3" key="1">
    <citation type="submission" date="2015-08" db="EMBL/GenBank/DDBJ databases">
        <title>Next Generation Sequencing and Analysis of the Genome of Puccinia sorghi L Schw, the Causal Agent of Maize Common Rust.</title>
        <authorList>
            <person name="Rochi L."/>
            <person name="Burguener G."/>
            <person name="Darino M."/>
            <person name="Turjanski A."/>
            <person name="Kreff E."/>
            <person name="Dieguez M.J."/>
            <person name="Sacco F."/>
        </authorList>
    </citation>
    <scope>NUCLEOTIDE SEQUENCE [LARGE SCALE GENOMIC DNA]</scope>
    <source>
        <strain evidence="2 3">RO10H11247</strain>
    </source>
</reference>
<keyword evidence="3" id="KW-1185">Reference proteome</keyword>
<organism evidence="2 3">
    <name type="scientific">Puccinia sorghi</name>
    <dbReference type="NCBI Taxonomy" id="27349"/>
    <lineage>
        <taxon>Eukaryota</taxon>
        <taxon>Fungi</taxon>
        <taxon>Dikarya</taxon>
        <taxon>Basidiomycota</taxon>
        <taxon>Pucciniomycotina</taxon>
        <taxon>Pucciniomycetes</taxon>
        <taxon>Pucciniales</taxon>
        <taxon>Pucciniaceae</taxon>
        <taxon>Puccinia</taxon>
    </lineage>
</organism>
<dbReference type="AlphaFoldDB" id="A0A0L6VBQ1"/>
<dbReference type="EMBL" id="LAVV01006808">
    <property type="protein sequence ID" value="KNZ58216.1"/>
    <property type="molecule type" value="Genomic_DNA"/>
</dbReference>
<evidence type="ECO:0000256" key="1">
    <source>
        <dbReference type="SAM" id="MobiDB-lite"/>
    </source>
</evidence>
<comment type="caution">
    <text evidence="2">The sequence shown here is derived from an EMBL/GenBank/DDBJ whole genome shotgun (WGS) entry which is preliminary data.</text>
</comment>
<dbReference type="Proteomes" id="UP000037035">
    <property type="component" value="Unassembled WGS sequence"/>
</dbReference>
<evidence type="ECO:0000313" key="3">
    <source>
        <dbReference type="Proteomes" id="UP000037035"/>
    </source>
</evidence>
<feature type="non-terminal residue" evidence="2">
    <location>
        <position position="1"/>
    </location>
</feature>
<name>A0A0L6VBQ1_9BASI</name>
<sequence length="98" mass="11330">GSSWSWLKKRRVAGGKPGMTPHPAIYILRQEHPLTRTPEPSSSPRTGLNMGDLPMKHKCKLILREMRRHLDVHCVLMDCWCEGVDCMWDYCQPRGKDD</sequence>
<dbReference type="VEuPathDB" id="FungiDB:VP01_1974g6"/>
<evidence type="ECO:0000313" key="2">
    <source>
        <dbReference type="EMBL" id="KNZ58216.1"/>
    </source>
</evidence>
<gene>
    <name evidence="2" type="ORF">VP01_1974g6</name>
</gene>